<feature type="transmembrane region" description="Helical" evidence="9">
    <location>
        <begin position="149"/>
        <end position="166"/>
    </location>
</feature>
<dbReference type="InterPro" id="IPR044851">
    <property type="entry name" value="Wax_synthase"/>
</dbReference>
<feature type="transmembrane region" description="Helical" evidence="9">
    <location>
        <begin position="290"/>
        <end position="308"/>
    </location>
</feature>
<keyword evidence="7 9" id="KW-0472">Membrane</keyword>
<sequence>MEAENFQNYTLGEIYPNYSLEWEISNFIKVWIAVATSLSYCKFTSKLVPKGLPRLLTFSPVICLFLYLPLNLHSMHLCGTTSFFIAWLSNFKILLLAFNKGPLSDPSLSLPQFLAVGCFPIKIQPYPPPKSQTKQNPSLQNPQNGHKSLWNYAIKVLLVAAFVRIYNYSEHIHPKVILVLYCFHIYFMLEIMFAMVAALARATVGSKLEPQFDEPYLSTSLQDFWGRRWNIMVTSILRPTVYGPALRVWTRVLGRKWAPLPAVFVTFMVSAVMHELIFYYLGRGRPTGKITGFFILHGVCLVVEIGMKKVLKGRCRLPPAVSRLLTIGFVVVTGFWLFLPELRRCRGFVRAFDEYMLAAAFVKDIVGGAVKFRNDDGTGK</sequence>
<keyword evidence="5 9" id="KW-1133">Transmembrane helix</keyword>
<dbReference type="GO" id="GO:0016020">
    <property type="term" value="C:membrane"/>
    <property type="evidence" value="ECO:0007669"/>
    <property type="project" value="UniProtKB-SubCell"/>
</dbReference>
<feature type="transmembrane region" description="Helical" evidence="9">
    <location>
        <begin position="257"/>
        <end position="278"/>
    </location>
</feature>
<evidence type="ECO:0000256" key="6">
    <source>
        <dbReference type="ARBA" id="ARBA00023098"/>
    </source>
</evidence>
<reference evidence="11 12" key="1">
    <citation type="submission" date="2020-08" db="EMBL/GenBank/DDBJ databases">
        <title>Plant Genome Project.</title>
        <authorList>
            <person name="Zhang R.-G."/>
        </authorList>
    </citation>
    <scope>NUCLEOTIDE SEQUENCE [LARGE SCALE GENOMIC DNA]</scope>
    <source>
        <strain evidence="11">WSP0</strain>
        <tissue evidence="11">Leaf</tissue>
    </source>
</reference>
<feature type="domain" description="Wax synthase" evidence="10">
    <location>
        <begin position="209"/>
        <end position="296"/>
    </location>
</feature>
<gene>
    <name evidence="11" type="ORF">RHGRI_037135</name>
</gene>
<dbReference type="PANTHER" id="PTHR31595:SF77">
    <property type="entry name" value="ACYL-COA--STEROL O-ACYLTRANSFERASE 1-LIKE"/>
    <property type="match status" value="1"/>
</dbReference>
<evidence type="ECO:0000256" key="1">
    <source>
        <dbReference type="ARBA" id="ARBA00004141"/>
    </source>
</evidence>
<dbReference type="EMBL" id="JACTNZ010000013">
    <property type="protein sequence ID" value="KAG5516317.1"/>
    <property type="molecule type" value="Genomic_DNA"/>
</dbReference>
<dbReference type="InterPro" id="IPR032805">
    <property type="entry name" value="Wax_synthase_dom"/>
</dbReference>
<feature type="transmembrane region" description="Helical" evidence="9">
    <location>
        <begin position="178"/>
        <end position="200"/>
    </location>
</feature>
<evidence type="ECO:0000256" key="8">
    <source>
        <dbReference type="ARBA" id="ARBA00023315"/>
    </source>
</evidence>
<keyword evidence="12" id="KW-1185">Reference proteome</keyword>
<keyword evidence="6" id="KW-0443">Lipid metabolism</keyword>
<evidence type="ECO:0000313" key="11">
    <source>
        <dbReference type="EMBL" id="KAG5516317.1"/>
    </source>
</evidence>
<evidence type="ECO:0000313" key="12">
    <source>
        <dbReference type="Proteomes" id="UP000823749"/>
    </source>
</evidence>
<dbReference type="GO" id="GO:0006629">
    <property type="term" value="P:lipid metabolic process"/>
    <property type="evidence" value="ECO:0007669"/>
    <property type="project" value="UniProtKB-KW"/>
</dbReference>
<evidence type="ECO:0000256" key="9">
    <source>
        <dbReference type="SAM" id="Phobius"/>
    </source>
</evidence>
<organism evidence="11 12">
    <name type="scientific">Rhododendron griersonianum</name>
    <dbReference type="NCBI Taxonomy" id="479676"/>
    <lineage>
        <taxon>Eukaryota</taxon>
        <taxon>Viridiplantae</taxon>
        <taxon>Streptophyta</taxon>
        <taxon>Embryophyta</taxon>
        <taxon>Tracheophyta</taxon>
        <taxon>Spermatophyta</taxon>
        <taxon>Magnoliopsida</taxon>
        <taxon>eudicotyledons</taxon>
        <taxon>Gunneridae</taxon>
        <taxon>Pentapetalae</taxon>
        <taxon>asterids</taxon>
        <taxon>Ericales</taxon>
        <taxon>Ericaceae</taxon>
        <taxon>Ericoideae</taxon>
        <taxon>Rhodoreae</taxon>
        <taxon>Rhododendron</taxon>
    </lineage>
</organism>
<dbReference type="PIRSF" id="PIRSF037006">
    <property type="entry name" value="Wax_synthase"/>
    <property type="match status" value="1"/>
</dbReference>
<evidence type="ECO:0000259" key="10">
    <source>
        <dbReference type="Pfam" id="PF13813"/>
    </source>
</evidence>
<evidence type="ECO:0000256" key="7">
    <source>
        <dbReference type="ARBA" id="ARBA00023136"/>
    </source>
</evidence>
<accession>A0AAV6HTH7</accession>
<dbReference type="Proteomes" id="UP000823749">
    <property type="component" value="Chromosome 13"/>
</dbReference>
<evidence type="ECO:0000256" key="2">
    <source>
        <dbReference type="ARBA" id="ARBA00007282"/>
    </source>
</evidence>
<name>A0AAV6HTH7_9ERIC</name>
<keyword evidence="4 9" id="KW-0812">Transmembrane</keyword>
<dbReference type="AlphaFoldDB" id="A0AAV6HTH7"/>
<keyword evidence="8" id="KW-0012">Acyltransferase</keyword>
<feature type="transmembrane region" description="Helical" evidence="9">
    <location>
        <begin position="320"/>
        <end position="339"/>
    </location>
</feature>
<comment type="subcellular location">
    <subcellularLocation>
        <location evidence="1">Membrane</location>
        <topology evidence="1">Multi-pass membrane protein</topology>
    </subcellularLocation>
</comment>
<evidence type="ECO:0000256" key="3">
    <source>
        <dbReference type="ARBA" id="ARBA00022679"/>
    </source>
</evidence>
<evidence type="ECO:0000256" key="5">
    <source>
        <dbReference type="ARBA" id="ARBA00022989"/>
    </source>
</evidence>
<dbReference type="Pfam" id="PF13813">
    <property type="entry name" value="MBOAT_2"/>
    <property type="match status" value="1"/>
</dbReference>
<keyword evidence="3" id="KW-0808">Transferase</keyword>
<dbReference type="InterPro" id="IPR017088">
    <property type="entry name" value="Wax_synthase_Magnoliopsida"/>
</dbReference>
<comment type="caution">
    <text evidence="11">The sequence shown here is derived from an EMBL/GenBank/DDBJ whole genome shotgun (WGS) entry which is preliminary data.</text>
</comment>
<comment type="similarity">
    <text evidence="2">Belongs to the wax synthase family.</text>
</comment>
<dbReference type="GO" id="GO:0008374">
    <property type="term" value="F:O-acyltransferase activity"/>
    <property type="evidence" value="ECO:0007669"/>
    <property type="project" value="InterPro"/>
</dbReference>
<proteinExistence type="inferred from homology"/>
<dbReference type="PANTHER" id="PTHR31595">
    <property type="entry name" value="LONG-CHAIN-ALCOHOL O-FATTY-ACYLTRANSFERASE 3-RELATED"/>
    <property type="match status" value="1"/>
</dbReference>
<evidence type="ECO:0000256" key="4">
    <source>
        <dbReference type="ARBA" id="ARBA00022692"/>
    </source>
</evidence>
<protein>
    <recommendedName>
        <fullName evidence="10">Wax synthase domain-containing protein</fullName>
    </recommendedName>
</protein>